<reference evidence="1 2" key="1">
    <citation type="submission" date="2018-03" db="EMBL/GenBank/DDBJ databases">
        <title>Novel Streptomyces sp. from soil.</title>
        <authorList>
            <person name="Tan G.Y.A."/>
            <person name="Lee Z.Y."/>
        </authorList>
    </citation>
    <scope>NUCLEOTIDE SEQUENCE [LARGE SCALE GENOMIC DNA]</scope>
    <source>
        <strain evidence="1 2">ST5x</strain>
    </source>
</reference>
<dbReference type="AlphaFoldDB" id="A0A2S9PP97"/>
<proteinExistence type="predicted"/>
<dbReference type="EMBL" id="PVLV01000545">
    <property type="protein sequence ID" value="PRH76222.1"/>
    <property type="molecule type" value="Genomic_DNA"/>
</dbReference>
<comment type="caution">
    <text evidence="1">The sequence shown here is derived from an EMBL/GenBank/DDBJ whole genome shotgun (WGS) entry which is preliminary data.</text>
</comment>
<dbReference type="Proteomes" id="UP000239322">
    <property type="component" value="Unassembled WGS sequence"/>
</dbReference>
<gene>
    <name evidence="1" type="ORF">C6N75_26780</name>
</gene>
<keyword evidence="2" id="KW-1185">Reference proteome</keyword>
<protein>
    <submittedName>
        <fullName evidence="1">Uncharacterized protein</fullName>
    </submittedName>
</protein>
<sequence>MGGILLALSIPLIVCASGLYALAETWWQRRRPAHPAEPPRPPAVVRDAEAVVAEAYERLGALYEPRPVHPHAS</sequence>
<organism evidence="1 2">
    <name type="scientific">Streptomyces solincola</name>
    <dbReference type="NCBI Taxonomy" id="2100817"/>
    <lineage>
        <taxon>Bacteria</taxon>
        <taxon>Bacillati</taxon>
        <taxon>Actinomycetota</taxon>
        <taxon>Actinomycetes</taxon>
        <taxon>Kitasatosporales</taxon>
        <taxon>Streptomycetaceae</taxon>
        <taxon>Streptomyces</taxon>
    </lineage>
</organism>
<accession>A0A2S9PP97</accession>
<evidence type="ECO:0000313" key="1">
    <source>
        <dbReference type="EMBL" id="PRH76222.1"/>
    </source>
</evidence>
<dbReference type="RefSeq" id="WP_105871458.1">
    <property type="nucleotide sequence ID" value="NZ_PVLV01000545.1"/>
</dbReference>
<evidence type="ECO:0000313" key="2">
    <source>
        <dbReference type="Proteomes" id="UP000239322"/>
    </source>
</evidence>
<name>A0A2S9PP97_9ACTN</name>